<comment type="caution">
    <text evidence="2">The sequence shown here is derived from an EMBL/GenBank/DDBJ whole genome shotgun (WGS) entry which is preliminary data.</text>
</comment>
<dbReference type="Proteomes" id="UP000607653">
    <property type="component" value="Unassembled WGS sequence"/>
</dbReference>
<reference evidence="2 3" key="1">
    <citation type="journal article" date="2020" name="Mol. Biol. Evol.">
        <title>Distinct Expression and Methylation Patterns for Genes with Different Fates following a Single Whole-Genome Duplication in Flowering Plants.</title>
        <authorList>
            <person name="Shi T."/>
            <person name="Rahmani R.S."/>
            <person name="Gugger P.F."/>
            <person name="Wang M."/>
            <person name="Li H."/>
            <person name="Zhang Y."/>
            <person name="Li Z."/>
            <person name="Wang Q."/>
            <person name="Van de Peer Y."/>
            <person name="Marchal K."/>
            <person name="Chen J."/>
        </authorList>
    </citation>
    <scope>NUCLEOTIDE SEQUENCE [LARGE SCALE GENOMIC DNA]</scope>
    <source>
        <tissue evidence="2">Leaf</tissue>
    </source>
</reference>
<feature type="region of interest" description="Disordered" evidence="1">
    <location>
        <begin position="1"/>
        <end position="27"/>
    </location>
</feature>
<keyword evidence="3" id="KW-1185">Reference proteome</keyword>
<name>A0A822Z2F5_NELNU</name>
<accession>A0A822Z2F5</accession>
<proteinExistence type="predicted"/>
<dbReference type="AlphaFoldDB" id="A0A822Z2F5"/>
<evidence type="ECO:0000313" key="2">
    <source>
        <dbReference type="EMBL" id="DAD37615.1"/>
    </source>
</evidence>
<organism evidence="2 3">
    <name type="scientific">Nelumbo nucifera</name>
    <name type="common">Sacred lotus</name>
    <dbReference type="NCBI Taxonomy" id="4432"/>
    <lineage>
        <taxon>Eukaryota</taxon>
        <taxon>Viridiplantae</taxon>
        <taxon>Streptophyta</taxon>
        <taxon>Embryophyta</taxon>
        <taxon>Tracheophyta</taxon>
        <taxon>Spermatophyta</taxon>
        <taxon>Magnoliopsida</taxon>
        <taxon>Proteales</taxon>
        <taxon>Nelumbonaceae</taxon>
        <taxon>Nelumbo</taxon>
    </lineage>
</organism>
<dbReference type="EMBL" id="DUZY01000004">
    <property type="protein sequence ID" value="DAD37615.1"/>
    <property type="molecule type" value="Genomic_DNA"/>
</dbReference>
<sequence length="27" mass="3071">MATGEIKSATREEKWFGSVVQSEKKED</sequence>
<evidence type="ECO:0000313" key="3">
    <source>
        <dbReference type="Proteomes" id="UP000607653"/>
    </source>
</evidence>
<evidence type="ECO:0000256" key="1">
    <source>
        <dbReference type="SAM" id="MobiDB-lite"/>
    </source>
</evidence>
<gene>
    <name evidence="2" type="ORF">HUJ06_008256</name>
</gene>
<protein>
    <submittedName>
        <fullName evidence="2">Uncharacterized protein</fullName>
    </submittedName>
</protein>